<protein>
    <submittedName>
        <fullName evidence="1">Uncharacterized protein</fullName>
    </submittedName>
</protein>
<name>A0AC61MX81_9FIRM</name>
<gene>
    <name evidence="1" type="ORF">JYE49_09965</name>
</gene>
<accession>A0AC61MX81</accession>
<organism evidence="1 2">
    <name type="scientific">Aristaeella hokkaidonensis</name>
    <dbReference type="NCBI Taxonomy" id="3046382"/>
    <lineage>
        <taxon>Bacteria</taxon>
        <taxon>Bacillati</taxon>
        <taxon>Bacillota</taxon>
        <taxon>Clostridia</taxon>
        <taxon>Eubacteriales</taxon>
        <taxon>Aristaeellaceae</taxon>
        <taxon>Aristaeella</taxon>
    </lineage>
</organism>
<keyword evidence="2" id="KW-1185">Reference proteome</keyword>
<reference evidence="1" key="1">
    <citation type="submission" date="2021-01" db="EMBL/GenBank/DDBJ databases">
        <title>Complete genome sequence of Clostridiales bacterium R-7.</title>
        <authorList>
            <person name="Mahoney-Kurpe S.C."/>
            <person name="Palevich N."/>
            <person name="Koike S."/>
            <person name="Moon C.D."/>
            <person name="Attwood G.T."/>
        </authorList>
    </citation>
    <scope>NUCLEOTIDE SEQUENCE</scope>
    <source>
        <strain evidence="1">R-7</strain>
    </source>
</reference>
<sequence length="286" mass="30478">MADQEFLASFAVDIDEAGVSRLQTILAENRELADSLAETFNAASGAIHSFAEDMGILPNFSAGYGITTEGMGGLGGLAVGLELSKAFSDYEAFTALVKQPISLKVNTSGITSAARSAMSSVRSIFAEPVDIRFRAETGGEESKSTGTTLKMSTGGRFSQPTDVQVAEDGDAEYIIPVKKEEKALPLLRQLLSELSPAARERLDNSELRIQNSELKSLGNLGWQGNTLTGGPLAGEVSTTIYQTHQNVSAPVSIQVHASGTDPEQIGQSLYSMTERYLQRTLESAFS</sequence>
<proteinExistence type="predicted"/>
<dbReference type="Proteomes" id="UP000682782">
    <property type="component" value="Chromosome"/>
</dbReference>
<dbReference type="EMBL" id="CP068393">
    <property type="protein sequence ID" value="QUC66193.1"/>
    <property type="molecule type" value="Genomic_DNA"/>
</dbReference>
<evidence type="ECO:0000313" key="1">
    <source>
        <dbReference type="EMBL" id="QUC66193.1"/>
    </source>
</evidence>
<evidence type="ECO:0000313" key="2">
    <source>
        <dbReference type="Proteomes" id="UP000682782"/>
    </source>
</evidence>